<comment type="caution">
    <text evidence="3">The sequence shown here is derived from an EMBL/GenBank/DDBJ whole genome shotgun (WGS) entry which is preliminary data.</text>
</comment>
<proteinExistence type="predicted"/>
<dbReference type="Proteomes" id="UP000546324">
    <property type="component" value="Unassembled WGS sequence"/>
</dbReference>
<gene>
    <name evidence="3" type="ORF">BKA00_005091</name>
</gene>
<feature type="region of interest" description="Disordered" evidence="1">
    <location>
        <begin position="1"/>
        <end position="20"/>
    </location>
</feature>
<keyword evidence="2" id="KW-1133">Transmembrane helix</keyword>
<dbReference type="EMBL" id="JACHMQ010000001">
    <property type="protein sequence ID" value="MBB6398177.1"/>
    <property type="molecule type" value="Genomic_DNA"/>
</dbReference>
<feature type="transmembrane region" description="Helical" evidence="2">
    <location>
        <begin position="339"/>
        <end position="360"/>
    </location>
</feature>
<keyword evidence="2" id="KW-0812">Transmembrane</keyword>
<name>A0A7X0L162_9ACTN</name>
<keyword evidence="4" id="KW-1185">Reference proteome</keyword>
<organism evidence="3 4">
    <name type="scientific">Actinomadura coerulea</name>
    <dbReference type="NCBI Taxonomy" id="46159"/>
    <lineage>
        <taxon>Bacteria</taxon>
        <taxon>Bacillati</taxon>
        <taxon>Actinomycetota</taxon>
        <taxon>Actinomycetes</taxon>
        <taxon>Streptosporangiales</taxon>
        <taxon>Thermomonosporaceae</taxon>
        <taxon>Actinomadura</taxon>
    </lineage>
</organism>
<feature type="compositionally biased region" description="Basic residues" evidence="1">
    <location>
        <begin position="1"/>
        <end position="12"/>
    </location>
</feature>
<protein>
    <submittedName>
        <fullName evidence="3">Uncharacterized protein</fullName>
    </submittedName>
</protein>
<dbReference type="AlphaFoldDB" id="A0A7X0L162"/>
<evidence type="ECO:0000256" key="1">
    <source>
        <dbReference type="SAM" id="MobiDB-lite"/>
    </source>
</evidence>
<evidence type="ECO:0000256" key="2">
    <source>
        <dbReference type="SAM" id="Phobius"/>
    </source>
</evidence>
<accession>A0A7X0L162</accession>
<keyword evidence="2" id="KW-0472">Membrane</keyword>
<dbReference type="RefSeq" id="WP_185028932.1">
    <property type="nucleotide sequence ID" value="NZ_JACHMQ010000001.1"/>
</dbReference>
<feature type="region of interest" description="Disordered" evidence="1">
    <location>
        <begin position="256"/>
        <end position="285"/>
    </location>
</feature>
<feature type="transmembrane region" description="Helical" evidence="2">
    <location>
        <begin position="298"/>
        <end position="318"/>
    </location>
</feature>
<evidence type="ECO:0000313" key="4">
    <source>
        <dbReference type="Proteomes" id="UP000546324"/>
    </source>
</evidence>
<sequence length="363" mass="39321">MMPVPRRLRARGGGRTSRAPAHRRVSVLAAALLALGAALLTISLLPAPAPEVVLNGQRGEASLERSQPADPLAAGPARLAVEAFPAVQGPVRVRTAGFAALRAEIDWDKTEDIESIDTDPGGKLQFDPESGRIRICDANSDDHVARGYAILDGKEVAFAHIGSKGHCKEAEIPDYKRTTNYQFKVCIARSNSDPDGYCNTSNTTQWPKEDKKNDSCWDLKTDQEKIDCVGGVKEFCNQWQHTSGMFPKQCEKDHADKKSSVLRPPTNRKPDVNARPDASLPRGHAKGVGAVTEPIQPLLQWMVWTALTACVLGFILVGGNMGLKHKRGEFGAHATDLKWVLLACVMAGSGLALAFVTLLIDNF</sequence>
<evidence type="ECO:0000313" key="3">
    <source>
        <dbReference type="EMBL" id="MBB6398177.1"/>
    </source>
</evidence>
<reference evidence="3 4" key="1">
    <citation type="submission" date="2020-08" db="EMBL/GenBank/DDBJ databases">
        <title>Sequencing the genomes of 1000 actinobacteria strains.</title>
        <authorList>
            <person name="Klenk H.-P."/>
        </authorList>
    </citation>
    <scope>NUCLEOTIDE SEQUENCE [LARGE SCALE GENOMIC DNA]</scope>
    <source>
        <strain evidence="3 4">DSM 43675</strain>
    </source>
</reference>